<dbReference type="Pfam" id="PF13378">
    <property type="entry name" value="MR_MLE_C"/>
    <property type="match status" value="1"/>
</dbReference>
<organism evidence="10 11">
    <name type="scientific">Microbacterium natoriense</name>
    <dbReference type="NCBI Taxonomy" id="284570"/>
    <lineage>
        <taxon>Bacteria</taxon>
        <taxon>Bacillati</taxon>
        <taxon>Actinomycetota</taxon>
        <taxon>Actinomycetes</taxon>
        <taxon>Micrococcales</taxon>
        <taxon>Microbacteriaceae</taxon>
        <taxon>Microbacterium</taxon>
    </lineage>
</organism>
<evidence type="ECO:0000256" key="7">
    <source>
        <dbReference type="PIRSR" id="PIRSR634603-3"/>
    </source>
</evidence>
<keyword evidence="3 7" id="KW-0460">Magnesium</keyword>
<feature type="binding site" evidence="6">
    <location>
        <position position="301"/>
    </location>
    <ligand>
        <name>substrate</name>
    </ligand>
</feature>
<dbReference type="PANTHER" id="PTHR48073:SF2">
    <property type="entry name" value="O-SUCCINYLBENZOATE SYNTHASE"/>
    <property type="match status" value="1"/>
</dbReference>
<feature type="binding site" evidence="6">
    <location>
        <position position="25"/>
    </location>
    <ligand>
        <name>substrate</name>
    </ligand>
</feature>
<sequence>MSVVDRLRVLRVSSPLVRPFVTNVRRVDALDVVLIEATDSDGRRGWGEAAISWRVTGESPESVAAVVAGPFADVVLGAGVEDADRRLAGAAWGNAAARSAMECALVDLAAQARGIPLSVALAEDAYPAPSSAPPIRIRTDMTLSAGLPDDLAVQAAAHVAAGFRCLKTKVSADTDALAGLRAVRAAVGEGIALRVDANQAWDAATAIAVIRSCEDAGLGLDLVEQPVPAGDLDGLARVVAAVETPIMADESVRTAADVRAIAERGAAHIVNIKLAKTGGPAEARRAALTAREHGLDVVFGCMMESAVGVTAAAHLAAALSPEGIHDLDAALWLRGSPVVGGIRSAADQLVLGDVVGIGVAGLDSDVDADVLVDIRAGVRV</sequence>
<feature type="active site" description="Proton acceptor; specific for (R)-substrate epimerization" evidence="5">
    <location>
        <position position="169"/>
    </location>
</feature>
<gene>
    <name evidence="10" type="ORF">QFZ53_000059</name>
</gene>
<evidence type="ECO:0000313" key="10">
    <source>
        <dbReference type="EMBL" id="MDQ0645863.1"/>
    </source>
</evidence>
<protein>
    <recommendedName>
        <fullName evidence="8">Dipeptide epimerase</fullName>
        <ecNumber evidence="8">5.1.1.-</ecNumber>
    </recommendedName>
</protein>
<feature type="binding site" evidence="7">
    <location>
        <position position="196"/>
    </location>
    <ligand>
        <name>Mg(2+)</name>
        <dbReference type="ChEBI" id="CHEBI:18420"/>
    </ligand>
</feature>
<dbReference type="Gene3D" id="3.20.20.120">
    <property type="entry name" value="Enolase-like C-terminal domain"/>
    <property type="match status" value="1"/>
</dbReference>
<evidence type="ECO:0000256" key="8">
    <source>
        <dbReference type="RuleBase" id="RU366006"/>
    </source>
</evidence>
<comment type="caution">
    <text evidence="10">The sequence shown here is derived from an EMBL/GenBank/DDBJ whole genome shotgun (WGS) entry which is preliminary data.</text>
</comment>
<name>A0AAW8ERI9_9MICO</name>
<feature type="binding site" evidence="6">
    <location>
        <position position="326"/>
    </location>
    <ligand>
        <name>substrate</name>
    </ligand>
</feature>
<comment type="cofactor">
    <cofactor evidence="7 8">
        <name>Mg(2+)</name>
        <dbReference type="ChEBI" id="CHEBI:18420"/>
    </cofactor>
    <text evidence="7 8">Binds 1 Mg(2+) ion per subunit.</text>
</comment>
<dbReference type="RefSeq" id="WP_307292333.1">
    <property type="nucleotide sequence ID" value="NZ_JAUSXV010000001.1"/>
</dbReference>
<keyword evidence="11" id="KW-1185">Reference proteome</keyword>
<dbReference type="SFLD" id="SFLDG00180">
    <property type="entry name" value="muconate_cycloisomerase"/>
    <property type="match status" value="1"/>
</dbReference>
<dbReference type="Proteomes" id="UP001244427">
    <property type="component" value="Unassembled WGS sequence"/>
</dbReference>
<dbReference type="InterPro" id="IPR029017">
    <property type="entry name" value="Enolase-like_N"/>
</dbReference>
<dbReference type="SUPFAM" id="SSF54826">
    <property type="entry name" value="Enolase N-terminal domain-like"/>
    <property type="match status" value="1"/>
</dbReference>
<dbReference type="InterPro" id="IPR036849">
    <property type="entry name" value="Enolase-like_C_sf"/>
</dbReference>
<dbReference type="Gene3D" id="3.30.390.10">
    <property type="entry name" value="Enolase-like, N-terminal domain"/>
    <property type="match status" value="1"/>
</dbReference>
<evidence type="ECO:0000256" key="6">
    <source>
        <dbReference type="PIRSR" id="PIRSR634603-2"/>
    </source>
</evidence>
<feature type="active site" description="Proton acceptor; specific for (S)-substrate epimerization" evidence="5">
    <location>
        <position position="273"/>
    </location>
</feature>
<dbReference type="EMBL" id="JAUSXV010000001">
    <property type="protein sequence ID" value="MDQ0645863.1"/>
    <property type="molecule type" value="Genomic_DNA"/>
</dbReference>
<proteinExistence type="inferred from homology"/>
<dbReference type="PANTHER" id="PTHR48073">
    <property type="entry name" value="O-SUCCINYLBENZOATE SYNTHASE-RELATED"/>
    <property type="match status" value="1"/>
</dbReference>
<dbReference type="SMART" id="SM00922">
    <property type="entry name" value="MR_MLE"/>
    <property type="match status" value="1"/>
</dbReference>
<dbReference type="SFLD" id="SFLDF00009">
    <property type="entry name" value="o-succinylbenzoate_synthase"/>
    <property type="match status" value="1"/>
</dbReference>
<dbReference type="InterPro" id="IPR013341">
    <property type="entry name" value="Mandelate_racemase_N_dom"/>
</dbReference>
<dbReference type="InterPro" id="IPR013342">
    <property type="entry name" value="Mandelate_racemase_C"/>
</dbReference>
<evidence type="ECO:0000256" key="5">
    <source>
        <dbReference type="PIRSR" id="PIRSR634603-1"/>
    </source>
</evidence>
<dbReference type="GO" id="GO:0016855">
    <property type="term" value="F:racemase and epimerase activity, acting on amino acids and derivatives"/>
    <property type="evidence" value="ECO:0007669"/>
    <property type="project" value="UniProtKB-UniRule"/>
</dbReference>
<dbReference type="GO" id="GO:0046872">
    <property type="term" value="F:metal ion binding"/>
    <property type="evidence" value="ECO:0007669"/>
    <property type="project" value="UniProtKB-KW"/>
</dbReference>
<comment type="similarity">
    <text evidence="1 8">Belongs to the mandelate racemase/muconate lactonizing enzyme family.</text>
</comment>
<evidence type="ECO:0000256" key="1">
    <source>
        <dbReference type="ARBA" id="ARBA00008031"/>
    </source>
</evidence>
<dbReference type="CDD" id="cd03319">
    <property type="entry name" value="L-Ala-DL-Glu_epimerase"/>
    <property type="match status" value="1"/>
</dbReference>
<dbReference type="InterPro" id="IPR029065">
    <property type="entry name" value="Enolase_C-like"/>
</dbReference>
<evidence type="ECO:0000259" key="9">
    <source>
        <dbReference type="SMART" id="SM00922"/>
    </source>
</evidence>
<keyword evidence="2 7" id="KW-0479">Metal-binding</keyword>
<dbReference type="Pfam" id="PF02746">
    <property type="entry name" value="MR_MLE_N"/>
    <property type="match status" value="1"/>
</dbReference>
<dbReference type="InterPro" id="IPR034603">
    <property type="entry name" value="Dipeptide_epimerase"/>
</dbReference>
<dbReference type="SFLD" id="SFLDS00001">
    <property type="entry name" value="Enolase"/>
    <property type="match status" value="1"/>
</dbReference>
<accession>A0AAW8ERI9</accession>
<evidence type="ECO:0000256" key="4">
    <source>
        <dbReference type="ARBA" id="ARBA00023235"/>
    </source>
</evidence>
<reference evidence="10 11" key="1">
    <citation type="submission" date="2023-07" db="EMBL/GenBank/DDBJ databases">
        <title>Comparative genomics of wheat-associated soil bacteria to identify genetic determinants of phenazine resistance.</title>
        <authorList>
            <person name="Mouncey N."/>
        </authorList>
    </citation>
    <scope>NUCLEOTIDE SEQUENCE [LARGE SCALE GENOMIC DNA]</scope>
    <source>
        <strain evidence="10 11">W4I9-1</strain>
    </source>
</reference>
<evidence type="ECO:0000313" key="11">
    <source>
        <dbReference type="Proteomes" id="UP001244427"/>
    </source>
</evidence>
<feature type="binding site" evidence="6">
    <location>
        <position position="303"/>
    </location>
    <ligand>
        <name>substrate</name>
    </ligand>
</feature>
<dbReference type="SUPFAM" id="SSF51604">
    <property type="entry name" value="Enolase C-terminal domain-like"/>
    <property type="match status" value="1"/>
</dbReference>
<dbReference type="EC" id="5.1.1.-" evidence="8"/>
<feature type="binding site" evidence="6">
    <location>
        <position position="167"/>
    </location>
    <ligand>
        <name>substrate</name>
    </ligand>
</feature>
<feature type="binding site" evidence="7">
    <location>
        <position position="249"/>
    </location>
    <ligand>
        <name>Mg(2+)</name>
        <dbReference type="ChEBI" id="CHEBI:18420"/>
    </ligand>
</feature>
<feature type="binding site" evidence="6">
    <location>
        <position position="142"/>
    </location>
    <ligand>
        <name>substrate</name>
    </ligand>
</feature>
<feature type="domain" description="Mandelate racemase/muconate lactonizing enzyme C-terminal" evidence="9">
    <location>
        <begin position="148"/>
        <end position="245"/>
    </location>
</feature>
<evidence type="ECO:0000256" key="3">
    <source>
        <dbReference type="ARBA" id="ARBA00022842"/>
    </source>
</evidence>
<feature type="binding site" evidence="7">
    <location>
        <position position="224"/>
    </location>
    <ligand>
        <name>Mg(2+)</name>
        <dbReference type="ChEBI" id="CHEBI:18420"/>
    </ligand>
</feature>
<feature type="binding site" evidence="6">
    <location>
        <position position="328"/>
    </location>
    <ligand>
        <name>substrate</name>
    </ligand>
</feature>
<dbReference type="AlphaFoldDB" id="A0AAW8ERI9"/>
<evidence type="ECO:0000256" key="2">
    <source>
        <dbReference type="ARBA" id="ARBA00022723"/>
    </source>
</evidence>
<keyword evidence="4 8" id="KW-0413">Isomerase</keyword>